<dbReference type="Proteomes" id="UP001159363">
    <property type="component" value="Chromosome 1"/>
</dbReference>
<accession>A0ABQ9IP34</accession>
<evidence type="ECO:0000313" key="2">
    <source>
        <dbReference type="EMBL" id="KAJ8898469.1"/>
    </source>
</evidence>
<dbReference type="Gene3D" id="3.30.420.10">
    <property type="entry name" value="Ribonuclease H-like superfamily/Ribonuclease H"/>
    <property type="match status" value="1"/>
</dbReference>
<name>A0ABQ9IP34_9NEOP</name>
<evidence type="ECO:0000313" key="3">
    <source>
        <dbReference type="Proteomes" id="UP001159363"/>
    </source>
</evidence>
<proteinExistence type="predicted"/>
<organism evidence="2 3">
    <name type="scientific">Dryococelus australis</name>
    <dbReference type="NCBI Taxonomy" id="614101"/>
    <lineage>
        <taxon>Eukaryota</taxon>
        <taxon>Metazoa</taxon>
        <taxon>Ecdysozoa</taxon>
        <taxon>Arthropoda</taxon>
        <taxon>Hexapoda</taxon>
        <taxon>Insecta</taxon>
        <taxon>Pterygota</taxon>
        <taxon>Neoptera</taxon>
        <taxon>Polyneoptera</taxon>
        <taxon>Phasmatodea</taxon>
        <taxon>Verophasmatodea</taxon>
        <taxon>Anareolatae</taxon>
        <taxon>Phasmatidae</taxon>
        <taxon>Eurycanthinae</taxon>
        <taxon>Dryococelus</taxon>
    </lineage>
</organism>
<gene>
    <name evidence="2" type="ORF">PR048_003829</name>
</gene>
<reference evidence="2 3" key="1">
    <citation type="submission" date="2023-02" db="EMBL/GenBank/DDBJ databases">
        <title>LHISI_Scaffold_Assembly.</title>
        <authorList>
            <person name="Stuart O.P."/>
            <person name="Cleave R."/>
            <person name="Magrath M.J.L."/>
            <person name="Mikheyev A.S."/>
        </authorList>
    </citation>
    <scope>NUCLEOTIDE SEQUENCE [LARGE SCALE GENOMIC DNA]</scope>
    <source>
        <strain evidence="2">Daus_M_001</strain>
        <tissue evidence="2">Leg muscle</tissue>
    </source>
</reference>
<feature type="compositionally biased region" description="Polar residues" evidence="1">
    <location>
        <begin position="89"/>
        <end position="102"/>
    </location>
</feature>
<evidence type="ECO:0000256" key="1">
    <source>
        <dbReference type="SAM" id="MobiDB-lite"/>
    </source>
</evidence>
<dbReference type="EMBL" id="JARBHB010000001">
    <property type="protein sequence ID" value="KAJ8898469.1"/>
    <property type="molecule type" value="Genomic_DNA"/>
</dbReference>
<protein>
    <recommendedName>
        <fullName evidence="4">Transposase</fullName>
    </recommendedName>
</protein>
<evidence type="ECO:0008006" key="4">
    <source>
        <dbReference type="Google" id="ProtNLM"/>
    </source>
</evidence>
<comment type="caution">
    <text evidence="2">The sequence shown here is derived from an EMBL/GenBank/DDBJ whole genome shotgun (WGS) entry which is preliminary data.</text>
</comment>
<feature type="region of interest" description="Disordered" evidence="1">
    <location>
        <begin position="76"/>
        <end position="102"/>
    </location>
</feature>
<keyword evidence="3" id="KW-1185">Reference proteome</keyword>
<sequence>MPLVGGFLGGLPFPHPFIQALLYIHVSHPHRLSRPRCQQPPTSLLFTLSLASTEGVVVAALDVEVLIESRAGGGIQEIPEKTRRPAASSDMSSTMQKSGSGPTSNLARFALVGGLKPTSDVNYWLGNKHQAINRLRYTVKPQAKRNISYNTGVERSCVLRGLGMWQTAPATCALPLTHTCTAALPSHDSALQSLGPRWLSGWPSNLPPRKFALLFNPRPGVTPGFTQVGIVPDYVTGFKHEELLIFKETPSFLILSLLARWPSLILVPAAREVDVLQFAARSAGIYAAIFHMCVDSLVACRSIGERAKELNSRGAEVPARLATADISDGSAVYELLPKYSAHIGKRAGEYRETDPLVTEQQRENVDVYFSKQWRSQKFLTGRASRGRGFTMTSEWEGGKMGQILEENYLAVMTMLGAMFQRATMQWYANNNVRRLDWPAQSPDLNIIEHIWHELDRRVRARQARPKSIAPLMEQLHEEWR</sequence>
<dbReference type="InterPro" id="IPR036397">
    <property type="entry name" value="RNaseH_sf"/>
</dbReference>